<dbReference type="RefSeq" id="YP_009303381.1">
    <property type="nucleotide sequence ID" value="NC_031254.1"/>
</dbReference>
<proteinExistence type="predicted"/>
<dbReference type="KEGG" id="vg:29123026"/>
<evidence type="ECO:0000313" key="1">
    <source>
        <dbReference type="EMBL" id="AMM44359.1"/>
    </source>
</evidence>
<keyword evidence="2" id="KW-1185">Reference proteome</keyword>
<dbReference type="Proteomes" id="UP000203585">
    <property type="component" value="Segment"/>
</dbReference>
<evidence type="ECO:0000313" key="2">
    <source>
        <dbReference type="Proteomes" id="UP000203585"/>
    </source>
</evidence>
<dbReference type="GeneID" id="29123026"/>
<protein>
    <submittedName>
        <fullName evidence="1">Uncharacterized protein</fullName>
    </submittedName>
</protein>
<gene>
    <name evidence="1" type="primary">98</name>
    <name evidence="1" type="ORF">KITKAT_98</name>
</gene>
<organism evidence="1 2">
    <name type="scientific">Arthrobacter phage Kitkat</name>
    <dbReference type="NCBI Taxonomy" id="1796996"/>
    <lineage>
        <taxon>Viruses</taxon>
        <taxon>Duplodnaviria</taxon>
        <taxon>Heunggongvirae</taxon>
        <taxon>Uroviricota</taxon>
        <taxon>Caudoviricetes</taxon>
        <taxon>Kelleziovirus</taxon>
        <taxon>Kelleziovirus kitkat</taxon>
    </lineage>
</organism>
<dbReference type="EMBL" id="KU647627">
    <property type="protein sequence ID" value="AMM44359.1"/>
    <property type="molecule type" value="Genomic_DNA"/>
</dbReference>
<reference evidence="1 2" key="1">
    <citation type="submission" date="2016-02" db="EMBL/GenBank/DDBJ databases">
        <authorList>
            <person name="Blasi C.J."/>
            <person name="DeRuff K.C."/>
            <person name="Kobokovich A."/>
            <person name="Pizzorno M.C."/>
            <person name="Stowe E.L."/>
            <person name="Bowman C.A."/>
            <person name="Russell D.A."/>
            <person name="Pope W.H."/>
            <person name="Jacobs-Sera D."/>
            <person name="Hendrix R.W."/>
            <person name="Hatfull G.F."/>
        </authorList>
    </citation>
    <scope>NUCLEOTIDE SEQUENCE [LARGE SCALE GENOMIC DNA]</scope>
</reference>
<name>A0A140G6S4_9CAUD</name>
<accession>A0A140G6S4</accession>
<sequence>MILSPDCRDGNAHKCPGTAWDETFDEPAVCQNPEHHPGYTPFMVRIAHVIADAKDKYAQVDRKGPNNMDLVAAEALAADLKHIAQTAMTDLFEGDGK</sequence>